<evidence type="ECO:0000256" key="5">
    <source>
        <dbReference type="ARBA" id="ARBA00022840"/>
    </source>
</evidence>
<evidence type="ECO:0000256" key="1">
    <source>
        <dbReference type="ARBA" id="ARBA00007913"/>
    </source>
</evidence>
<dbReference type="EMBL" id="JBHTCG010000001">
    <property type="protein sequence ID" value="MFC7380628.1"/>
    <property type="molecule type" value="Genomic_DNA"/>
</dbReference>
<dbReference type="GO" id="GO:0004386">
    <property type="term" value="F:helicase activity"/>
    <property type="evidence" value="ECO:0007669"/>
    <property type="project" value="UniProtKB-KW"/>
</dbReference>
<dbReference type="Gene3D" id="3.40.50.300">
    <property type="entry name" value="P-loop containing nucleotide triphosphate hydrolases"/>
    <property type="match status" value="3"/>
</dbReference>
<organism evidence="8 9">
    <name type="scientific">Sphaerisporangium rhizosphaerae</name>
    <dbReference type="NCBI Taxonomy" id="2269375"/>
    <lineage>
        <taxon>Bacteria</taxon>
        <taxon>Bacillati</taxon>
        <taxon>Actinomycetota</taxon>
        <taxon>Actinomycetes</taxon>
        <taxon>Streptosporangiales</taxon>
        <taxon>Streptosporangiaceae</taxon>
        <taxon>Sphaerisporangium</taxon>
    </lineage>
</organism>
<feature type="domain" description="DNA2/NAM7 helicase helicase" evidence="6">
    <location>
        <begin position="630"/>
        <end position="709"/>
    </location>
</feature>
<proteinExistence type="inferred from homology"/>
<dbReference type="Pfam" id="PF13086">
    <property type="entry name" value="AAA_11"/>
    <property type="match status" value="2"/>
</dbReference>
<dbReference type="EC" id="3.6.4.-" evidence="8"/>
<dbReference type="Proteomes" id="UP001596496">
    <property type="component" value="Unassembled WGS sequence"/>
</dbReference>
<name>A0ABW2NVS2_9ACTN</name>
<dbReference type="Pfam" id="PF13087">
    <property type="entry name" value="AAA_12"/>
    <property type="match status" value="1"/>
</dbReference>
<dbReference type="RefSeq" id="WP_380823661.1">
    <property type="nucleotide sequence ID" value="NZ_JBHTCG010000001.1"/>
</dbReference>
<evidence type="ECO:0000256" key="2">
    <source>
        <dbReference type="ARBA" id="ARBA00022741"/>
    </source>
</evidence>
<evidence type="ECO:0000313" key="8">
    <source>
        <dbReference type="EMBL" id="MFC7380628.1"/>
    </source>
</evidence>
<dbReference type="PANTHER" id="PTHR43788">
    <property type="entry name" value="DNA2/NAM7 HELICASE FAMILY MEMBER"/>
    <property type="match status" value="1"/>
</dbReference>
<dbReference type="GO" id="GO:0016787">
    <property type="term" value="F:hydrolase activity"/>
    <property type="evidence" value="ECO:0007669"/>
    <property type="project" value="UniProtKB-KW"/>
</dbReference>
<feature type="domain" description="DNA2/NAM7 helicase helicase" evidence="6">
    <location>
        <begin position="306"/>
        <end position="492"/>
    </location>
</feature>
<keyword evidence="3 8" id="KW-0378">Hydrolase</keyword>
<evidence type="ECO:0000259" key="6">
    <source>
        <dbReference type="Pfam" id="PF13086"/>
    </source>
</evidence>
<dbReference type="InterPro" id="IPR041679">
    <property type="entry name" value="DNA2/NAM7-like_C"/>
</dbReference>
<evidence type="ECO:0000256" key="3">
    <source>
        <dbReference type="ARBA" id="ARBA00022801"/>
    </source>
</evidence>
<dbReference type="InterPro" id="IPR041677">
    <property type="entry name" value="DNA2/NAM7_AAA_11"/>
</dbReference>
<dbReference type="InterPro" id="IPR050534">
    <property type="entry name" value="Coronavir_polyprotein_1ab"/>
</dbReference>
<keyword evidence="2" id="KW-0547">Nucleotide-binding</keyword>
<keyword evidence="4 8" id="KW-0347">Helicase</keyword>
<dbReference type="InterPro" id="IPR047187">
    <property type="entry name" value="SF1_C_Upf1"/>
</dbReference>
<evidence type="ECO:0000256" key="4">
    <source>
        <dbReference type="ARBA" id="ARBA00022806"/>
    </source>
</evidence>
<protein>
    <submittedName>
        <fullName evidence="8">DEAD/DEAH box helicase</fullName>
        <ecNumber evidence="8">3.6.4.-</ecNumber>
    </submittedName>
</protein>
<gene>
    <name evidence="8" type="ORF">ACFQSB_00340</name>
</gene>
<keyword evidence="9" id="KW-1185">Reference proteome</keyword>
<comment type="caution">
    <text evidence="8">The sequence shown here is derived from an EMBL/GenBank/DDBJ whole genome shotgun (WGS) entry which is preliminary data.</text>
</comment>
<dbReference type="CDD" id="cd18808">
    <property type="entry name" value="SF1_C_Upf1"/>
    <property type="match status" value="1"/>
</dbReference>
<comment type="similarity">
    <text evidence="1">Belongs to the DNA2/NAM7 helicase family.</text>
</comment>
<feature type="domain" description="DNA2/NAM7 helicase-like C-terminal" evidence="7">
    <location>
        <begin position="740"/>
        <end position="935"/>
    </location>
</feature>
<evidence type="ECO:0000313" key="9">
    <source>
        <dbReference type="Proteomes" id="UP001596496"/>
    </source>
</evidence>
<dbReference type="InterPro" id="IPR027417">
    <property type="entry name" value="P-loop_NTPase"/>
</dbReference>
<dbReference type="SUPFAM" id="SSF52540">
    <property type="entry name" value="P-loop containing nucleoside triphosphate hydrolases"/>
    <property type="match status" value="1"/>
</dbReference>
<keyword evidence="5" id="KW-0067">ATP-binding</keyword>
<evidence type="ECO:0000259" key="7">
    <source>
        <dbReference type="Pfam" id="PF13087"/>
    </source>
</evidence>
<dbReference type="CDD" id="cd17934">
    <property type="entry name" value="DEXXQc_Upf1-like"/>
    <property type="match status" value="1"/>
</dbReference>
<dbReference type="PANTHER" id="PTHR43788:SF8">
    <property type="entry name" value="DNA-BINDING PROTEIN SMUBP-2"/>
    <property type="match status" value="1"/>
</dbReference>
<reference evidence="9" key="1">
    <citation type="journal article" date="2019" name="Int. J. Syst. Evol. Microbiol.">
        <title>The Global Catalogue of Microorganisms (GCM) 10K type strain sequencing project: providing services to taxonomists for standard genome sequencing and annotation.</title>
        <authorList>
            <consortium name="The Broad Institute Genomics Platform"/>
            <consortium name="The Broad Institute Genome Sequencing Center for Infectious Disease"/>
            <person name="Wu L."/>
            <person name="Ma J."/>
        </authorList>
    </citation>
    <scope>NUCLEOTIDE SEQUENCE [LARGE SCALE GENOMIC DNA]</scope>
    <source>
        <strain evidence="9">CECT 7649</strain>
    </source>
</reference>
<accession>A0ABW2NVS2</accession>
<sequence length="981" mass="107402">MTTVRVFLPGPVAVIPSQKVRDQLAPRLRPAHLVDNINALARAGALPARMEEKHLAVYTDTHVVGLYVTELGDAYRLGWAAPRGFRDEERLLRGALLLGGAAGWHEYHQIRDVPRGVTSSHMALLRQAWADANRLQPPPPRLPPRHTEYLDLMEQVIEAGRDIEVARQRAEPPIHYRRRESTREERRSASGVYAFTLVRPTTLAAGAVVHLADQPELRGKVKRLEGTNLVVRFDGPIDYGRIPAQGALTVMPSDLVFRAQADAVAALRRGEVSNPEMLRWFVDRQLAPFRTDPMARPRRALDPGGQLPAFQKALAVPDVLLILGPPGTGKTRTITEIVAACTARGERVLVTSHTNRAVDNVLQQLPEDIRTVRVGNEDAMTGRARELMVENHVTAAREHILAATQAMASRLAVFTGEAEAAGRWLVHLTDSLDAAHRAEQEAAGLAASLDHAVRRAQAPLAGRLAATGSRAEAARAAAERLRARESQWEQRHARAHARAGAGPLAFFHRWLADRRLGRLHAVRRRLGPAHAELADATAAHDAVRAEADRLVAADPEATGLIGARDAAVGRRKDAAAEAGRSAEMLWAMVAQVVPVPPLAVPDDLAAWRVLRDQFGASVRMLRGRAGLLAEWRDGIGDAELDLQREFVRYADVVAATCIGTATSKLLAELQFDLAIVDEAGQISTPNLLVPLIRAKRCVLVGDHMQLPPYLDDEVRQWRESLARDAALPREAAREIGELLRHSAFERLYGTVPPDHQVMLAVQRRMPQEIGRFVSDAFYQGSLLTDHSGGGGDPVFTSPFAMVDTADLSAGERGERSAGRGEGGNGHGWVNPLEADLIVRLVTRYARHYRDWAVILPYRAQAERIRAGLRNTLGDGPQVADNVGTVDSFQGGERDLIVYGFTGSNPRGEVGFLTELRRLNVAVSRAKWQLVLVGDTTTLGAARDEGFRALMGRMLDHLGEAGDRRPSAEVRARLDRAEGEFL</sequence>